<dbReference type="Proteomes" id="UP000001890">
    <property type="component" value="Chromosome"/>
</dbReference>
<gene>
    <name evidence="1" type="ordered locus">XALc_2979</name>
</gene>
<name>D2UGE5_XANAP</name>
<protein>
    <submittedName>
        <fullName evidence="1">Uncharacterized protein</fullName>
    </submittedName>
</protein>
<proteinExistence type="predicted"/>
<organism evidence="1 2">
    <name type="scientific">Xanthomonas albilineans (strain GPE PC73 / CFBP 7063)</name>
    <dbReference type="NCBI Taxonomy" id="380358"/>
    <lineage>
        <taxon>Bacteria</taxon>
        <taxon>Pseudomonadati</taxon>
        <taxon>Pseudomonadota</taxon>
        <taxon>Gammaproteobacteria</taxon>
        <taxon>Lysobacterales</taxon>
        <taxon>Lysobacteraceae</taxon>
        <taxon>Xanthomonas</taxon>
    </lineage>
</organism>
<dbReference type="KEGG" id="xal:XALC_2979"/>
<sequence length="119" mass="12798">MGSSAALRDGEPSGTPVMATSVWQIVRALGVGVAAMMQPPSPAALHTARRRTRAHSPARAILLRCVYVIHRLRLNFSSATPRNHVRRVCHQNSVVCGILCGDTDIGNAAARDTIGRRAY</sequence>
<accession>D2UGE5</accession>
<dbReference type="AlphaFoldDB" id="D2UGE5"/>
<evidence type="ECO:0000313" key="2">
    <source>
        <dbReference type="Proteomes" id="UP000001890"/>
    </source>
</evidence>
<keyword evidence="2" id="KW-1185">Reference proteome</keyword>
<reference evidence="1 2" key="1">
    <citation type="journal article" date="2009" name="BMC Genomics">
        <title>The complete genome sequence of Xanthomonas albilineans provides new insights into the reductive genome evolution of the xylem-limited Xanthomonadaceae.</title>
        <authorList>
            <person name="Pieretti I."/>
            <person name="Royer M."/>
            <person name="Barbe V."/>
            <person name="Carrere S."/>
            <person name="Koebnik R."/>
            <person name="Cociancich S."/>
            <person name="Couloux A."/>
            <person name="Darrasse A."/>
            <person name="Gouzy J."/>
            <person name="Jacques M.A."/>
            <person name="Lauber E."/>
            <person name="Manceau C."/>
            <person name="Mangenot S."/>
            <person name="Poussier S."/>
            <person name="Segurens B."/>
            <person name="Szurek B."/>
            <person name="Verdier V."/>
            <person name="Arlat M."/>
            <person name="Rott P."/>
        </authorList>
    </citation>
    <scope>NUCLEOTIDE SEQUENCE [LARGE SCALE GENOMIC DNA]</scope>
    <source>
        <strain evidence="2">GPE PC73 / CFBP 7063</strain>
    </source>
</reference>
<dbReference type="EMBL" id="FP565176">
    <property type="protein sequence ID" value="CBA17456.1"/>
    <property type="molecule type" value="Genomic_DNA"/>
</dbReference>
<evidence type="ECO:0000313" key="1">
    <source>
        <dbReference type="EMBL" id="CBA17456.1"/>
    </source>
</evidence>